<feature type="domain" description="FAD-binding FR-type" evidence="5">
    <location>
        <begin position="1"/>
        <end position="104"/>
    </location>
</feature>
<evidence type="ECO:0000313" key="6">
    <source>
        <dbReference type="EMBL" id="MBY0756711.1"/>
    </source>
</evidence>
<dbReference type="RefSeq" id="WP_221861936.1">
    <property type="nucleotide sequence ID" value="NZ_JAIKTU010000012.1"/>
</dbReference>
<comment type="caution">
    <text evidence="6">The sequence shown here is derived from an EMBL/GenBank/DDBJ whole genome shotgun (WGS) entry which is preliminary data.</text>
</comment>
<evidence type="ECO:0000313" key="7">
    <source>
        <dbReference type="Proteomes" id="UP001299068"/>
    </source>
</evidence>
<evidence type="ECO:0000259" key="5">
    <source>
        <dbReference type="PROSITE" id="PS51384"/>
    </source>
</evidence>
<evidence type="ECO:0000256" key="4">
    <source>
        <dbReference type="ARBA" id="ARBA00023004"/>
    </source>
</evidence>
<dbReference type="SUPFAM" id="SSF52343">
    <property type="entry name" value="Ferredoxin reductase-like, C-terminal NADP-linked domain"/>
    <property type="match status" value="1"/>
</dbReference>
<dbReference type="PRINTS" id="PR00409">
    <property type="entry name" value="PHDIOXRDTASE"/>
</dbReference>
<name>A0ABS7L0W7_CLOSR</name>
<keyword evidence="4" id="KW-0408">Iron</keyword>
<protein>
    <submittedName>
        <fullName evidence="6">Oxidoreductase</fullName>
    </submittedName>
</protein>
<dbReference type="CDD" id="cd06184">
    <property type="entry name" value="flavohem_like_fad_nad_binding"/>
    <property type="match status" value="1"/>
</dbReference>
<evidence type="ECO:0000256" key="2">
    <source>
        <dbReference type="ARBA" id="ARBA00022621"/>
    </source>
</evidence>
<dbReference type="Gene3D" id="2.40.30.10">
    <property type="entry name" value="Translation factors"/>
    <property type="match status" value="1"/>
</dbReference>
<dbReference type="InterPro" id="IPR039261">
    <property type="entry name" value="FNR_nucleotide-bd"/>
</dbReference>
<keyword evidence="2" id="KW-0561">Oxygen transport</keyword>
<keyword evidence="1" id="KW-0349">Heme</keyword>
<keyword evidence="3" id="KW-0479">Metal-binding</keyword>
<dbReference type="SUPFAM" id="SSF63380">
    <property type="entry name" value="Riboflavin synthase domain-like"/>
    <property type="match status" value="1"/>
</dbReference>
<dbReference type="PANTHER" id="PTHR43396">
    <property type="entry name" value="FLAVOHEMOPROTEIN"/>
    <property type="match status" value="1"/>
</dbReference>
<reference evidence="6 7" key="1">
    <citation type="journal article" date="2021" name="Cell Host Microbe">
        <title>in vivo commensal control of Clostridioides difficile virulence.</title>
        <authorList>
            <person name="Girinathan B.P."/>
            <person name="Dibenedetto N."/>
            <person name="Worley J.N."/>
            <person name="Peltier J."/>
            <person name="Arrieta-Ortiz M.L."/>
            <person name="Rupa Christinal Immanuel S."/>
            <person name="Lavin R."/>
            <person name="Delaney M.L."/>
            <person name="Cummins C."/>
            <person name="Hoffmann M."/>
            <person name="Luo Y."/>
            <person name="Gonzalez-Escalona N."/>
            <person name="Allard M."/>
            <person name="Onderdonk A.B."/>
            <person name="Gerber G.K."/>
            <person name="Sonenshein A.L."/>
            <person name="Baliga N."/>
            <person name="Dupuy B."/>
            <person name="Bry L."/>
        </authorList>
    </citation>
    <scope>NUCLEOTIDE SEQUENCE [LARGE SCALE GENOMIC DNA]</scope>
    <source>
        <strain evidence="6 7">DSM 599</strain>
    </source>
</reference>
<dbReference type="InterPro" id="IPR001433">
    <property type="entry name" value="OxRdtase_FAD/NAD-bd"/>
</dbReference>
<accession>A0ABS7L0W7</accession>
<proteinExistence type="predicted"/>
<keyword evidence="2" id="KW-0813">Transport</keyword>
<sequence>MNKVKIYNKVKENDVVTSFYIKSEDGKELKKNEAGQFIAIKPIKDGENKSAIRQYSLSMKPGEDFYRISIKREEHGLVSRYMHDNVQIGDTVEISDPLGNFILKESNKPLVLLSGGIGVTPMMSMLYKAVEQKRDVIFVQAVLNSTAHTFKDEINSIKNDNTNVKTAIFYQNPLESDKKGKDYDFEGVATKEWIEENLPKDGDFYFCGPLGFMKHVYDTLRGMDVSEDAINYEMFGPSKNLANL</sequence>
<dbReference type="EMBL" id="JAIKTU010000012">
    <property type="protein sequence ID" value="MBY0756711.1"/>
    <property type="molecule type" value="Genomic_DNA"/>
</dbReference>
<gene>
    <name evidence="6" type="ORF">K5V21_14780</name>
</gene>
<evidence type="ECO:0000256" key="3">
    <source>
        <dbReference type="ARBA" id="ARBA00022723"/>
    </source>
</evidence>
<dbReference type="InterPro" id="IPR017927">
    <property type="entry name" value="FAD-bd_FR_type"/>
</dbReference>
<dbReference type="Pfam" id="PF00175">
    <property type="entry name" value="NAD_binding_1"/>
    <property type="match status" value="1"/>
</dbReference>
<evidence type="ECO:0000256" key="1">
    <source>
        <dbReference type="ARBA" id="ARBA00022617"/>
    </source>
</evidence>
<dbReference type="InterPro" id="IPR008333">
    <property type="entry name" value="Cbr1-like_FAD-bd_dom"/>
</dbReference>
<dbReference type="Pfam" id="PF00970">
    <property type="entry name" value="FAD_binding_6"/>
    <property type="match status" value="1"/>
</dbReference>
<keyword evidence="7" id="KW-1185">Reference proteome</keyword>
<dbReference type="Gene3D" id="3.40.50.80">
    <property type="entry name" value="Nucleotide-binding domain of ferredoxin-NADP reductase (FNR) module"/>
    <property type="match status" value="1"/>
</dbReference>
<dbReference type="InterPro" id="IPR017938">
    <property type="entry name" value="Riboflavin_synthase-like_b-brl"/>
</dbReference>
<dbReference type="PROSITE" id="PS51384">
    <property type="entry name" value="FAD_FR"/>
    <property type="match status" value="1"/>
</dbReference>
<dbReference type="PANTHER" id="PTHR43396:SF3">
    <property type="entry name" value="FLAVOHEMOPROTEIN"/>
    <property type="match status" value="1"/>
</dbReference>
<organism evidence="6 7">
    <name type="scientific">Clostridium sardiniense</name>
    <name type="common">Clostridium absonum</name>
    <dbReference type="NCBI Taxonomy" id="29369"/>
    <lineage>
        <taxon>Bacteria</taxon>
        <taxon>Bacillati</taxon>
        <taxon>Bacillota</taxon>
        <taxon>Clostridia</taxon>
        <taxon>Eubacteriales</taxon>
        <taxon>Clostridiaceae</taxon>
        <taxon>Clostridium</taxon>
    </lineage>
</organism>
<dbReference type="Proteomes" id="UP001299068">
    <property type="component" value="Unassembled WGS sequence"/>
</dbReference>